<name>A0A1J6K9W6_NICAT</name>
<feature type="non-terminal residue" evidence="1">
    <location>
        <position position="1"/>
    </location>
</feature>
<dbReference type="OMA" id="VWIKNCI"/>
<dbReference type="CDD" id="cd09272">
    <property type="entry name" value="RNase_HI_RT_Ty1"/>
    <property type="match status" value="1"/>
</dbReference>
<accession>A0A1J6K9W6</accession>
<dbReference type="AlphaFoldDB" id="A0A1J6K9W6"/>
<evidence type="ECO:0000313" key="2">
    <source>
        <dbReference type="Proteomes" id="UP000187609"/>
    </source>
</evidence>
<feature type="non-terminal residue" evidence="1">
    <location>
        <position position="80"/>
    </location>
</feature>
<organism evidence="1 2">
    <name type="scientific">Nicotiana attenuata</name>
    <name type="common">Coyote tobacco</name>
    <dbReference type="NCBI Taxonomy" id="49451"/>
    <lineage>
        <taxon>Eukaryota</taxon>
        <taxon>Viridiplantae</taxon>
        <taxon>Streptophyta</taxon>
        <taxon>Embryophyta</taxon>
        <taxon>Tracheophyta</taxon>
        <taxon>Spermatophyta</taxon>
        <taxon>Magnoliopsida</taxon>
        <taxon>eudicotyledons</taxon>
        <taxon>Gunneridae</taxon>
        <taxon>Pentapetalae</taxon>
        <taxon>asterids</taxon>
        <taxon>lamiids</taxon>
        <taxon>Solanales</taxon>
        <taxon>Solanaceae</taxon>
        <taxon>Nicotianoideae</taxon>
        <taxon>Nicotianeae</taxon>
        <taxon>Nicotiana</taxon>
    </lineage>
</organism>
<gene>
    <name evidence="1" type="ORF">A4A49_59710</name>
</gene>
<reference evidence="1" key="1">
    <citation type="submission" date="2016-11" db="EMBL/GenBank/DDBJ databases">
        <title>The genome of Nicotiana attenuata.</title>
        <authorList>
            <person name="Xu S."/>
            <person name="Brockmoeller T."/>
            <person name="Gaquerel E."/>
            <person name="Navarro A."/>
            <person name="Kuhl H."/>
            <person name="Gase K."/>
            <person name="Ling Z."/>
            <person name="Zhou W."/>
            <person name="Kreitzer C."/>
            <person name="Stanke M."/>
            <person name="Tang H."/>
            <person name="Lyons E."/>
            <person name="Pandey P."/>
            <person name="Pandey S.P."/>
            <person name="Timmermann B."/>
            <person name="Baldwin I.T."/>
        </authorList>
    </citation>
    <scope>NUCLEOTIDE SEQUENCE [LARGE SCALE GENOMIC DNA]</scope>
    <source>
        <strain evidence="1">UT</strain>
    </source>
</reference>
<evidence type="ECO:0000313" key="1">
    <source>
        <dbReference type="EMBL" id="OIT26874.1"/>
    </source>
</evidence>
<proteinExistence type="predicted"/>
<protein>
    <recommendedName>
        <fullName evidence="3">Retrovirus-related pol polyprotein from transposon tnt 1-94</fullName>
    </recommendedName>
</protein>
<comment type="caution">
    <text evidence="1">The sequence shown here is derived from an EMBL/GenBank/DDBJ whole genome shotgun (WGS) entry which is preliminary data.</text>
</comment>
<keyword evidence="2" id="KW-1185">Reference proteome</keyword>
<sequence>KFLTELGVIPSIEGTVPLLCHNTGAIAQEKEPRSHQKSKHVLRRYHLIREIIERGDVELQKVDGKENAADPFIKAPRARQ</sequence>
<dbReference type="EMBL" id="MJEQ01002631">
    <property type="protein sequence ID" value="OIT26874.1"/>
    <property type="molecule type" value="Genomic_DNA"/>
</dbReference>
<dbReference type="Gramene" id="OIT26874">
    <property type="protein sequence ID" value="OIT26874"/>
    <property type="gene ID" value="A4A49_59710"/>
</dbReference>
<evidence type="ECO:0008006" key="3">
    <source>
        <dbReference type="Google" id="ProtNLM"/>
    </source>
</evidence>
<dbReference type="Proteomes" id="UP000187609">
    <property type="component" value="Unassembled WGS sequence"/>
</dbReference>